<feature type="region of interest" description="Disordered" evidence="1">
    <location>
        <begin position="1"/>
        <end position="32"/>
    </location>
</feature>
<dbReference type="AlphaFoldDB" id="A0A0A8YEK5"/>
<organism evidence="2">
    <name type="scientific">Arundo donax</name>
    <name type="common">Giant reed</name>
    <name type="synonym">Donax arundinaceus</name>
    <dbReference type="NCBI Taxonomy" id="35708"/>
    <lineage>
        <taxon>Eukaryota</taxon>
        <taxon>Viridiplantae</taxon>
        <taxon>Streptophyta</taxon>
        <taxon>Embryophyta</taxon>
        <taxon>Tracheophyta</taxon>
        <taxon>Spermatophyta</taxon>
        <taxon>Magnoliopsida</taxon>
        <taxon>Liliopsida</taxon>
        <taxon>Poales</taxon>
        <taxon>Poaceae</taxon>
        <taxon>PACMAD clade</taxon>
        <taxon>Arundinoideae</taxon>
        <taxon>Arundineae</taxon>
        <taxon>Arundo</taxon>
    </lineage>
</organism>
<feature type="compositionally biased region" description="Basic residues" evidence="1">
    <location>
        <begin position="20"/>
        <end position="32"/>
    </location>
</feature>
<proteinExistence type="predicted"/>
<accession>A0A0A8YEK5</accession>
<name>A0A0A8YEK5_ARUDO</name>
<dbReference type="EMBL" id="GBRH01273354">
    <property type="protein sequence ID" value="JAD24541.1"/>
    <property type="molecule type" value="Transcribed_RNA"/>
</dbReference>
<protein>
    <submittedName>
        <fullName evidence="2">Uncharacterized protein</fullName>
    </submittedName>
</protein>
<sequence length="32" mass="3851">MRSASDRRHHQALNRGAYAHARRLRRGPYRPH</sequence>
<evidence type="ECO:0000313" key="2">
    <source>
        <dbReference type="EMBL" id="JAD24541.1"/>
    </source>
</evidence>
<reference evidence="2" key="2">
    <citation type="journal article" date="2015" name="Data Brief">
        <title>Shoot transcriptome of the giant reed, Arundo donax.</title>
        <authorList>
            <person name="Barrero R.A."/>
            <person name="Guerrero F.D."/>
            <person name="Moolhuijzen P."/>
            <person name="Goolsby J.A."/>
            <person name="Tidwell J."/>
            <person name="Bellgard S.E."/>
            <person name="Bellgard M.I."/>
        </authorList>
    </citation>
    <scope>NUCLEOTIDE SEQUENCE</scope>
    <source>
        <tissue evidence="2">Shoot tissue taken approximately 20 cm above the soil surface</tissue>
    </source>
</reference>
<evidence type="ECO:0000256" key="1">
    <source>
        <dbReference type="SAM" id="MobiDB-lite"/>
    </source>
</evidence>
<reference evidence="2" key="1">
    <citation type="submission" date="2014-09" db="EMBL/GenBank/DDBJ databases">
        <authorList>
            <person name="Magalhaes I.L.F."/>
            <person name="Oliveira U."/>
            <person name="Santos F.R."/>
            <person name="Vidigal T.H.D.A."/>
            <person name="Brescovit A.D."/>
            <person name="Santos A.J."/>
        </authorList>
    </citation>
    <scope>NUCLEOTIDE SEQUENCE</scope>
    <source>
        <tissue evidence="2">Shoot tissue taken approximately 20 cm above the soil surface</tissue>
    </source>
</reference>